<evidence type="ECO:0000313" key="16">
    <source>
        <dbReference type="EMBL" id="MFB9325762.1"/>
    </source>
</evidence>
<evidence type="ECO:0000256" key="3">
    <source>
        <dbReference type="ARBA" id="ARBA00007588"/>
    </source>
</evidence>
<evidence type="ECO:0000256" key="5">
    <source>
        <dbReference type="ARBA" id="ARBA00016406"/>
    </source>
</evidence>
<evidence type="ECO:0000256" key="14">
    <source>
        <dbReference type="ARBA" id="ARBA00048407"/>
    </source>
</evidence>
<keyword evidence="17" id="KW-1185">Reference proteome</keyword>
<dbReference type="EC" id="1.14.13.59" evidence="4"/>
<dbReference type="PANTHER" id="PTHR42802">
    <property type="entry name" value="MONOOXYGENASE"/>
    <property type="match status" value="1"/>
</dbReference>
<protein>
    <recommendedName>
        <fullName evidence="5">L-lysine N6-monooxygenase MbtG</fullName>
        <ecNumber evidence="4">1.14.13.59</ecNumber>
    </recommendedName>
    <alternativeName>
        <fullName evidence="13">Lysine 6-N-hydroxylase</fullName>
    </alternativeName>
    <alternativeName>
        <fullName evidence="12">Lysine N6-hydroxylase</fullName>
    </alternativeName>
    <alternativeName>
        <fullName evidence="10">Lysine-N-oxygenase</fullName>
    </alternativeName>
    <alternativeName>
        <fullName evidence="11">Mycobactin synthase protein G</fullName>
    </alternativeName>
</protein>
<dbReference type="RefSeq" id="WP_377492829.1">
    <property type="nucleotide sequence ID" value="NZ_JBHMDO010000015.1"/>
</dbReference>
<comment type="catalytic activity">
    <reaction evidence="14">
        <text>L-lysine + NADPH + O2 = N(6)-hydroxy-L-lysine + NADP(+) + H2O</text>
        <dbReference type="Rhea" id="RHEA:23228"/>
        <dbReference type="ChEBI" id="CHEBI:15377"/>
        <dbReference type="ChEBI" id="CHEBI:15379"/>
        <dbReference type="ChEBI" id="CHEBI:32551"/>
        <dbReference type="ChEBI" id="CHEBI:57783"/>
        <dbReference type="ChEBI" id="CHEBI:57820"/>
        <dbReference type="ChEBI" id="CHEBI:58349"/>
        <dbReference type="EC" id="1.14.13.59"/>
    </reaction>
</comment>
<keyword evidence="9" id="KW-0560">Oxidoreductase</keyword>
<evidence type="ECO:0000256" key="6">
    <source>
        <dbReference type="ARBA" id="ARBA00022630"/>
    </source>
</evidence>
<evidence type="ECO:0000256" key="2">
    <source>
        <dbReference type="ARBA" id="ARBA00004924"/>
    </source>
</evidence>
<keyword evidence="8" id="KW-0521">NADP</keyword>
<dbReference type="SUPFAM" id="SSF51905">
    <property type="entry name" value="FAD/NAD(P)-binding domain"/>
    <property type="match status" value="1"/>
</dbReference>
<reference evidence="16 17" key="1">
    <citation type="submission" date="2024-09" db="EMBL/GenBank/DDBJ databases">
        <authorList>
            <person name="Sun Q."/>
            <person name="Mori K."/>
        </authorList>
    </citation>
    <scope>NUCLEOTIDE SEQUENCE [LARGE SCALE GENOMIC DNA]</scope>
    <source>
        <strain evidence="16 17">TISTR 2452</strain>
    </source>
</reference>
<accession>A0ABV5KNR2</accession>
<evidence type="ECO:0000256" key="12">
    <source>
        <dbReference type="ARBA" id="ARBA00032493"/>
    </source>
</evidence>
<evidence type="ECO:0000256" key="15">
    <source>
        <dbReference type="SAM" id="MobiDB-lite"/>
    </source>
</evidence>
<dbReference type="PANTHER" id="PTHR42802:SF1">
    <property type="entry name" value="L-ORNITHINE N(5)-MONOOXYGENASE"/>
    <property type="match status" value="1"/>
</dbReference>
<evidence type="ECO:0000256" key="13">
    <source>
        <dbReference type="ARBA" id="ARBA00032738"/>
    </source>
</evidence>
<evidence type="ECO:0000256" key="8">
    <source>
        <dbReference type="ARBA" id="ARBA00022857"/>
    </source>
</evidence>
<evidence type="ECO:0000256" key="9">
    <source>
        <dbReference type="ARBA" id="ARBA00023002"/>
    </source>
</evidence>
<gene>
    <name evidence="16" type="ORF">ACFFSY_07465</name>
</gene>
<evidence type="ECO:0000256" key="1">
    <source>
        <dbReference type="ARBA" id="ARBA00001974"/>
    </source>
</evidence>
<keyword evidence="6" id="KW-0285">Flavoprotein</keyword>
<keyword evidence="7" id="KW-0274">FAD</keyword>
<dbReference type="InterPro" id="IPR036188">
    <property type="entry name" value="FAD/NAD-bd_sf"/>
</dbReference>
<dbReference type="Proteomes" id="UP001589747">
    <property type="component" value="Unassembled WGS sequence"/>
</dbReference>
<evidence type="ECO:0000256" key="4">
    <source>
        <dbReference type="ARBA" id="ARBA00013076"/>
    </source>
</evidence>
<dbReference type="Pfam" id="PF13434">
    <property type="entry name" value="Lys_Orn_oxgnase"/>
    <property type="match status" value="2"/>
</dbReference>
<comment type="cofactor">
    <cofactor evidence="1">
        <name>FAD</name>
        <dbReference type="ChEBI" id="CHEBI:57692"/>
    </cofactor>
</comment>
<comment type="similarity">
    <text evidence="3">Belongs to the lysine N(6)-hydroxylase/L-ornithine N(5)-oxygenase family.</text>
</comment>
<organism evidence="16 17">
    <name type="scientific">Paenibacillus aurantiacus</name>
    <dbReference type="NCBI Taxonomy" id="1936118"/>
    <lineage>
        <taxon>Bacteria</taxon>
        <taxon>Bacillati</taxon>
        <taxon>Bacillota</taxon>
        <taxon>Bacilli</taxon>
        <taxon>Bacillales</taxon>
        <taxon>Paenibacillaceae</taxon>
        <taxon>Paenibacillus</taxon>
    </lineage>
</organism>
<evidence type="ECO:0000313" key="17">
    <source>
        <dbReference type="Proteomes" id="UP001589747"/>
    </source>
</evidence>
<evidence type="ECO:0000256" key="10">
    <source>
        <dbReference type="ARBA" id="ARBA00029939"/>
    </source>
</evidence>
<comment type="pathway">
    <text evidence="2">Siderophore biosynthesis.</text>
</comment>
<evidence type="ECO:0000256" key="7">
    <source>
        <dbReference type="ARBA" id="ARBA00022827"/>
    </source>
</evidence>
<name>A0ABV5KNR2_9BACL</name>
<evidence type="ECO:0000256" key="11">
    <source>
        <dbReference type="ARBA" id="ARBA00031158"/>
    </source>
</evidence>
<feature type="region of interest" description="Disordered" evidence="15">
    <location>
        <begin position="179"/>
        <end position="198"/>
    </location>
</feature>
<sequence>MYDIVGIGIGPFNLGLAALLDPLPDVKALFLDRKPTFSWHPGMLLDGTTLQVPFLADLVTMADPTNPYSFLNYLKEHGRLYAFYFYERFHIPRREYDAYCRWAAERIASCRFGVEVTQVSAVTEAELEAAGSEAARRGGSVPVASRAMVPTLAVAGVGNEHGKVADVGIEHVGKVAGVGNEDRRTDTGASVSGNRSDPDATRELYRIETVGSVGQPRVYYARNLALGVGSVPHVGEAFEPYLREGSVFHSAQFGDRLEQCRQARSVTVVGSGQSAAEVFLHLLNGQAECGYRLDWLTRSPGFFPMEYSKLGLEHFSPDYTSYFYNLPPARKDEVRSKQHLLYKGISAGTIADIYDRLYELTVDGGRPDIKLLAHVDVQAIEPLAGGGPGYRLSCRHTEQDRAFEHETELVILATGYAHPVPGFLEPLRERIRWDAQGRFEVEPDYRLQLNGEGGGRIYIQNGELHSHGVGAPDLGLGAHRSSVIINSLTGRDVYPVRERNVFQQFGVASGREEG</sequence>
<dbReference type="Gene3D" id="3.50.50.60">
    <property type="entry name" value="FAD/NAD(P)-binding domain"/>
    <property type="match status" value="1"/>
</dbReference>
<proteinExistence type="inferred from homology"/>
<comment type="caution">
    <text evidence="16">The sequence shown here is derived from an EMBL/GenBank/DDBJ whole genome shotgun (WGS) entry which is preliminary data.</text>
</comment>
<dbReference type="InterPro" id="IPR025700">
    <property type="entry name" value="Lys/Orn_oxygenase"/>
</dbReference>
<dbReference type="EMBL" id="JBHMDO010000015">
    <property type="protein sequence ID" value="MFB9325762.1"/>
    <property type="molecule type" value="Genomic_DNA"/>
</dbReference>